<feature type="region of interest" description="Disordered" evidence="1">
    <location>
        <begin position="33"/>
        <end position="52"/>
    </location>
</feature>
<name>A0A843ANI2_METAZ</name>
<evidence type="ECO:0000256" key="1">
    <source>
        <dbReference type="SAM" id="MobiDB-lite"/>
    </source>
</evidence>
<evidence type="ECO:0000313" key="3">
    <source>
        <dbReference type="Proteomes" id="UP000658733"/>
    </source>
</evidence>
<evidence type="ECO:0000313" key="2">
    <source>
        <dbReference type="EMBL" id="MBF4468849.1"/>
    </source>
</evidence>
<organism evidence="2 3">
    <name type="scientific">Methanobrevibacter arboriphilus</name>
    <dbReference type="NCBI Taxonomy" id="39441"/>
    <lineage>
        <taxon>Archaea</taxon>
        <taxon>Methanobacteriati</taxon>
        <taxon>Methanobacteriota</taxon>
        <taxon>Methanomada group</taxon>
        <taxon>Methanobacteria</taxon>
        <taxon>Methanobacteriales</taxon>
        <taxon>Methanobacteriaceae</taxon>
        <taxon>Methanobrevibacter</taxon>
    </lineage>
</organism>
<accession>A0A843ANI2</accession>
<reference evidence="2" key="1">
    <citation type="submission" date="2020-10" db="EMBL/GenBank/DDBJ databases">
        <title>Dehalococcoides mccartyi of a TCE/Cr reducing biochatode.</title>
        <authorList>
            <person name="Matturro B."/>
        </authorList>
    </citation>
    <scope>NUCLEOTIDE SEQUENCE</scope>
    <source>
        <strain evidence="2">Bin4</strain>
    </source>
</reference>
<dbReference type="RefSeq" id="WP_278522957.1">
    <property type="nucleotide sequence ID" value="NZ_JADIIN010000043.1"/>
</dbReference>
<gene>
    <name evidence="2" type="ORF">ISP01_05525</name>
</gene>
<feature type="compositionally biased region" description="Polar residues" evidence="1">
    <location>
        <begin position="33"/>
        <end position="43"/>
    </location>
</feature>
<proteinExistence type="predicted"/>
<dbReference type="EMBL" id="JADIIN010000043">
    <property type="protein sequence ID" value="MBF4468849.1"/>
    <property type="molecule type" value="Genomic_DNA"/>
</dbReference>
<protein>
    <submittedName>
        <fullName evidence="2">Uncharacterized protein</fullName>
    </submittedName>
</protein>
<dbReference type="AlphaFoldDB" id="A0A843ANI2"/>
<dbReference type="Proteomes" id="UP000658733">
    <property type="component" value="Unassembled WGS sequence"/>
</dbReference>
<sequence length="52" mass="6010">MAYRKKNDSDTWHWCEKCSNWPTSDYDTSYSKPTSGELCNQCKSKAESGNCH</sequence>
<comment type="caution">
    <text evidence="2">The sequence shown here is derived from an EMBL/GenBank/DDBJ whole genome shotgun (WGS) entry which is preliminary data.</text>
</comment>